<gene>
    <name evidence="2" type="ORF">UFOPK4371_01084</name>
</gene>
<reference evidence="2" key="1">
    <citation type="submission" date="2020-05" db="EMBL/GenBank/DDBJ databases">
        <authorList>
            <person name="Chiriac C."/>
            <person name="Salcher M."/>
            <person name="Ghai R."/>
            <person name="Kavagutti S V."/>
        </authorList>
    </citation>
    <scope>NUCLEOTIDE SEQUENCE</scope>
</reference>
<proteinExistence type="predicted"/>
<feature type="region of interest" description="Disordered" evidence="1">
    <location>
        <begin position="1"/>
        <end position="22"/>
    </location>
</feature>
<sequence>MFLGATSKKGASENFGTSNERTTSAKGDLRQFFGGYDHAHIFAFAALAITVVFHRNREAEATKFGQTLNEIFGNIQVFAMDVFRDGCDLFVRESSEGVLHHFEIALEVTRSGSVGQRCKKFGCSVCGDELACAVEHAGSDVPFGFTAEEFWKQFTNGVGNKGAGQFRFKLALGAVGEHRSSGLDCRRCVGNVVGHDLIGIRATIGGDVANASVDDPVGGLDDGSGSGEVRSGHRRRLPSGHIRRPIGVRCWL</sequence>
<protein>
    <submittedName>
        <fullName evidence="2">Unannotated protein</fullName>
    </submittedName>
</protein>
<accession>A0A6J7VIL9</accession>
<organism evidence="2">
    <name type="scientific">freshwater metagenome</name>
    <dbReference type="NCBI Taxonomy" id="449393"/>
    <lineage>
        <taxon>unclassified sequences</taxon>
        <taxon>metagenomes</taxon>
        <taxon>ecological metagenomes</taxon>
    </lineage>
</organism>
<dbReference type="EMBL" id="CAFBRD010000058">
    <property type="protein sequence ID" value="CAB5077569.1"/>
    <property type="molecule type" value="Genomic_DNA"/>
</dbReference>
<dbReference type="AlphaFoldDB" id="A0A6J7VIL9"/>
<evidence type="ECO:0000313" key="2">
    <source>
        <dbReference type="EMBL" id="CAB5077569.1"/>
    </source>
</evidence>
<name>A0A6J7VIL9_9ZZZZ</name>
<evidence type="ECO:0000256" key="1">
    <source>
        <dbReference type="SAM" id="MobiDB-lite"/>
    </source>
</evidence>
<feature type="region of interest" description="Disordered" evidence="1">
    <location>
        <begin position="217"/>
        <end position="238"/>
    </location>
</feature>